<keyword evidence="7 11" id="KW-0408">Iron</keyword>
<feature type="binding site" description="axial binding residue" evidence="11">
    <location>
        <position position="192"/>
    </location>
    <ligand>
        <name>heme b</name>
        <dbReference type="ChEBI" id="CHEBI:60344"/>
    </ligand>
    <ligandPart>
        <name>Fe</name>
        <dbReference type="ChEBI" id="CHEBI:18248"/>
    </ligandPart>
</feature>
<keyword evidence="17" id="KW-1185">Reference proteome</keyword>
<evidence type="ECO:0000256" key="5">
    <source>
        <dbReference type="ARBA" id="ARBA00022729"/>
    </source>
</evidence>
<comment type="similarity">
    <text evidence="1 14">Belongs to the peroxidase family. Ligninase subfamily.</text>
</comment>
<evidence type="ECO:0000256" key="1">
    <source>
        <dbReference type="ARBA" id="ARBA00006089"/>
    </source>
</evidence>
<evidence type="ECO:0000256" key="8">
    <source>
        <dbReference type="ARBA" id="ARBA00023157"/>
    </source>
</evidence>
<proteinExistence type="inferred from homology"/>
<dbReference type="EC" id="1.11.1.-" evidence="14"/>
<dbReference type="CDD" id="cd00692">
    <property type="entry name" value="ligninase"/>
    <property type="match status" value="1"/>
</dbReference>
<dbReference type="GO" id="GO:0042744">
    <property type="term" value="P:hydrogen peroxide catabolic process"/>
    <property type="evidence" value="ECO:0007669"/>
    <property type="project" value="TreeGrafter"/>
</dbReference>
<dbReference type="EMBL" id="KV425923">
    <property type="protein sequence ID" value="KZV98012.1"/>
    <property type="molecule type" value="Genomic_DNA"/>
</dbReference>
<dbReference type="PRINTS" id="PR00462">
    <property type="entry name" value="LIGNINASE"/>
</dbReference>
<keyword evidence="9" id="KW-0325">Glycoprotein</keyword>
<dbReference type="Proteomes" id="UP000077266">
    <property type="component" value="Unassembled WGS sequence"/>
</dbReference>
<protein>
    <recommendedName>
        <fullName evidence="14">Peroxidase</fullName>
        <ecNumber evidence="14">1.11.1.-</ecNumber>
    </recommendedName>
</protein>
<feature type="binding site" evidence="11">
    <location>
        <position position="83"/>
    </location>
    <ligand>
        <name>Ca(2+)</name>
        <dbReference type="ChEBI" id="CHEBI:29108"/>
        <label>1</label>
    </ligand>
</feature>
<evidence type="ECO:0000256" key="14">
    <source>
        <dbReference type="RuleBase" id="RU363051"/>
    </source>
</evidence>
<comment type="cofactor">
    <cofactor evidence="11 14">
        <name>Ca(2+)</name>
        <dbReference type="ChEBI" id="CHEBI:29108"/>
    </cofactor>
    <text evidence="11 14">Binds 2 calcium ions per subunit.</text>
</comment>
<feature type="disulfide bond" evidence="13">
    <location>
        <begin position="26"/>
        <end position="38"/>
    </location>
</feature>
<feature type="binding site" evidence="11">
    <location>
        <position position="193"/>
    </location>
    <ligand>
        <name>Ca(2+)</name>
        <dbReference type="ChEBI" id="CHEBI:29108"/>
        <label>2</label>
    </ligand>
</feature>
<dbReference type="GO" id="GO:0020037">
    <property type="term" value="F:heme binding"/>
    <property type="evidence" value="ECO:0007669"/>
    <property type="project" value="UniProtKB-UniRule"/>
</dbReference>
<feature type="signal peptide" evidence="14">
    <location>
        <begin position="1"/>
        <end position="17"/>
    </location>
</feature>
<dbReference type="InterPro" id="IPR010255">
    <property type="entry name" value="Haem_peroxidase_sf"/>
</dbReference>
<accession>A0A165LLH5</accession>
<dbReference type="Pfam" id="PF11895">
    <property type="entry name" value="Peroxidase_ext"/>
    <property type="match status" value="1"/>
</dbReference>
<dbReference type="AlphaFoldDB" id="A0A165LLH5"/>
<dbReference type="PANTHER" id="PTHR31356:SF66">
    <property type="entry name" value="CATALASE-PEROXIDASE"/>
    <property type="match status" value="1"/>
</dbReference>
<feature type="site" description="Transition state stabilizer" evidence="12">
    <location>
        <position position="65"/>
    </location>
</feature>
<evidence type="ECO:0000256" key="13">
    <source>
        <dbReference type="PIRSR" id="PIRSR601621-4"/>
    </source>
</evidence>
<feature type="binding site" evidence="11">
    <location>
        <position position="87"/>
    </location>
    <ligand>
        <name>Ca(2+)</name>
        <dbReference type="ChEBI" id="CHEBI:29108"/>
        <label>1</label>
    </ligand>
</feature>
<comment type="cofactor">
    <cofactor evidence="11">
        <name>heme b</name>
        <dbReference type="ChEBI" id="CHEBI:60344"/>
    </cofactor>
    <text evidence="11">Binds 1 heme b (iron(II)-protoporphyrin IX) group per subunit.</text>
</comment>
<evidence type="ECO:0000256" key="4">
    <source>
        <dbReference type="ARBA" id="ARBA00022723"/>
    </source>
</evidence>
<organism evidence="16 17">
    <name type="scientific">Exidia glandulosa HHB12029</name>
    <dbReference type="NCBI Taxonomy" id="1314781"/>
    <lineage>
        <taxon>Eukaryota</taxon>
        <taxon>Fungi</taxon>
        <taxon>Dikarya</taxon>
        <taxon>Basidiomycota</taxon>
        <taxon>Agaricomycotina</taxon>
        <taxon>Agaricomycetes</taxon>
        <taxon>Auriculariales</taxon>
        <taxon>Exidiaceae</taxon>
        <taxon>Exidia</taxon>
    </lineage>
</organism>
<feature type="binding site" evidence="11">
    <location>
        <position position="70"/>
    </location>
    <ligand>
        <name>Ca(2+)</name>
        <dbReference type="ChEBI" id="CHEBI:29108"/>
        <label>1</label>
    </ligand>
</feature>
<feature type="disulfide bond" evidence="13">
    <location>
        <begin position="37"/>
        <end position="301"/>
    </location>
</feature>
<dbReference type="SUPFAM" id="SSF48113">
    <property type="entry name" value="Heme-dependent peroxidases"/>
    <property type="match status" value="1"/>
</dbReference>
<evidence type="ECO:0000313" key="17">
    <source>
        <dbReference type="Proteomes" id="UP000077266"/>
    </source>
</evidence>
<feature type="domain" description="Plant heme peroxidase family profile" evidence="15">
    <location>
        <begin position="104"/>
        <end position="305"/>
    </location>
</feature>
<dbReference type="GO" id="GO:0034599">
    <property type="term" value="P:cellular response to oxidative stress"/>
    <property type="evidence" value="ECO:0007669"/>
    <property type="project" value="InterPro"/>
</dbReference>
<evidence type="ECO:0000256" key="7">
    <source>
        <dbReference type="ARBA" id="ARBA00023004"/>
    </source>
</evidence>
<dbReference type="PRINTS" id="PR00458">
    <property type="entry name" value="PEROXIDASE"/>
</dbReference>
<dbReference type="InterPro" id="IPR019794">
    <property type="entry name" value="Peroxidases_AS"/>
</dbReference>
<gene>
    <name evidence="16" type="ORF">EXIGLDRAFT_810019</name>
</gene>
<feature type="binding site" evidence="11">
    <location>
        <position position="217"/>
    </location>
    <ligand>
        <name>Ca(2+)</name>
        <dbReference type="ChEBI" id="CHEBI:29108"/>
        <label>2</label>
    </ligand>
</feature>
<evidence type="ECO:0000256" key="2">
    <source>
        <dbReference type="ARBA" id="ARBA00022559"/>
    </source>
</evidence>
<dbReference type="PROSITE" id="PS50873">
    <property type="entry name" value="PEROXIDASE_4"/>
    <property type="match status" value="1"/>
</dbReference>
<dbReference type="InterPro" id="IPR024589">
    <property type="entry name" value="Ligninase_C"/>
</dbReference>
<dbReference type="InParanoid" id="A0A165LLH5"/>
<feature type="disulfide bond" evidence="13">
    <location>
        <begin position="265"/>
        <end position="331"/>
    </location>
</feature>
<keyword evidence="5 14" id="KW-0732">Signal</keyword>
<dbReference type="Gene3D" id="1.10.420.10">
    <property type="entry name" value="Peroxidase, domain 2"/>
    <property type="match status" value="1"/>
</dbReference>
<feature type="binding site" evidence="11">
    <location>
        <position position="85"/>
    </location>
    <ligand>
        <name>Ca(2+)</name>
        <dbReference type="ChEBI" id="CHEBI:29108"/>
        <label>1</label>
    </ligand>
</feature>
<keyword evidence="8 13" id="KW-1015">Disulfide bond</keyword>
<dbReference type="Gene3D" id="1.10.520.10">
    <property type="match status" value="1"/>
</dbReference>
<feature type="disulfide bond" evidence="13">
    <location>
        <begin position="56"/>
        <end position="137"/>
    </location>
</feature>
<reference evidence="16 17" key="1">
    <citation type="journal article" date="2016" name="Mol. Biol. Evol.">
        <title>Comparative Genomics of Early-Diverging Mushroom-Forming Fungi Provides Insights into the Origins of Lignocellulose Decay Capabilities.</title>
        <authorList>
            <person name="Nagy L.G."/>
            <person name="Riley R."/>
            <person name="Tritt A."/>
            <person name="Adam C."/>
            <person name="Daum C."/>
            <person name="Floudas D."/>
            <person name="Sun H."/>
            <person name="Yadav J.S."/>
            <person name="Pangilinan J."/>
            <person name="Larsson K.H."/>
            <person name="Matsuura K."/>
            <person name="Barry K."/>
            <person name="Labutti K."/>
            <person name="Kuo R."/>
            <person name="Ohm R.A."/>
            <person name="Bhattacharya S.S."/>
            <person name="Shirouzu T."/>
            <person name="Yoshinaga Y."/>
            <person name="Martin F.M."/>
            <person name="Grigoriev I.V."/>
            <person name="Hibbett D.S."/>
        </authorList>
    </citation>
    <scope>NUCLEOTIDE SEQUENCE [LARGE SCALE GENOMIC DNA]</scope>
    <source>
        <strain evidence="16 17">HHB12029</strain>
    </source>
</reference>
<dbReference type="PANTHER" id="PTHR31356">
    <property type="entry name" value="THYLAKOID LUMENAL 29 KDA PROTEIN, CHLOROPLASTIC-RELATED"/>
    <property type="match status" value="1"/>
</dbReference>
<feature type="chain" id="PRO_5007748482" description="Peroxidase" evidence="14">
    <location>
        <begin position="18"/>
        <end position="356"/>
    </location>
</feature>
<evidence type="ECO:0000256" key="11">
    <source>
        <dbReference type="PIRSR" id="PIRSR601621-2"/>
    </source>
</evidence>
<dbReference type="GO" id="GO:0000302">
    <property type="term" value="P:response to reactive oxygen species"/>
    <property type="evidence" value="ECO:0007669"/>
    <property type="project" value="TreeGrafter"/>
</dbReference>
<dbReference type="GO" id="GO:0004601">
    <property type="term" value="F:peroxidase activity"/>
    <property type="evidence" value="ECO:0007669"/>
    <property type="project" value="UniProtKB-KW"/>
</dbReference>
<keyword evidence="4 11" id="KW-0479">Metal-binding</keyword>
<feature type="binding site" evidence="11">
    <location>
        <position position="210"/>
    </location>
    <ligand>
        <name>Ca(2+)</name>
        <dbReference type="ChEBI" id="CHEBI:29108"/>
        <label>2</label>
    </ligand>
</feature>
<evidence type="ECO:0000259" key="15">
    <source>
        <dbReference type="PROSITE" id="PS50873"/>
    </source>
</evidence>
<evidence type="ECO:0000256" key="12">
    <source>
        <dbReference type="PIRSR" id="PIRSR601621-3"/>
    </source>
</evidence>
<keyword evidence="2 14" id="KW-0575">Peroxidase</keyword>
<dbReference type="Pfam" id="PF00141">
    <property type="entry name" value="peroxidase"/>
    <property type="match status" value="1"/>
</dbReference>
<dbReference type="PROSITE" id="PS00436">
    <property type="entry name" value="PEROXIDASE_2"/>
    <property type="match status" value="1"/>
</dbReference>
<dbReference type="InterPro" id="IPR001621">
    <property type="entry name" value="Ligninase"/>
</dbReference>
<evidence type="ECO:0000313" key="16">
    <source>
        <dbReference type="EMBL" id="KZV98012.1"/>
    </source>
</evidence>
<dbReference type="InterPro" id="IPR044831">
    <property type="entry name" value="Ccp1-like"/>
</dbReference>
<evidence type="ECO:0000256" key="6">
    <source>
        <dbReference type="ARBA" id="ARBA00023002"/>
    </source>
</evidence>
<dbReference type="STRING" id="1314781.A0A165LLH5"/>
<evidence type="ECO:0000256" key="9">
    <source>
        <dbReference type="ARBA" id="ARBA00023180"/>
    </source>
</evidence>
<dbReference type="InterPro" id="IPR019793">
    <property type="entry name" value="Peroxidases_heam-ligand_BS"/>
</dbReference>
<evidence type="ECO:0000256" key="3">
    <source>
        <dbReference type="ARBA" id="ARBA00022617"/>
    </source>
</evidence>
<dbReference type="OrthoDB" id="2113341at2759"/>
<name>A0A165LLH5_EXIGL</name>
<keyword evidence="6 14" id="KW-0560">Oxidoreductase</keyword>
<dbReference type="PROSITE" id="PS00435">
    <property type="entry name" value="PEROXIDASE_1"/>
    <property type="match status" value="1"/>
</dbReference>
<keyword evidence="11 14" id="KW-0106">Calcium</keyword>
<evidence type="ECO:0000256" key="10">
    <source>
        <dbReference type="PIRSR" id="PIRSR601621-1"/>
    </source>
</evidence>
<sequence>MFTFAVASLALATGSYAVAVAPRATCSDGTVVSNAQCCSFIPIRDALIDDIFEGTCGENAHSTVRIAFHDAIGFSRAGGKGNGADGSMIAFSDTELAFAANAGIDEIVGDLQPFADAHGISYGDVIHFGSSVALSLCPGAPVVQTFVGRKNATIAAPDGTVPDPFNPVTQILARMADAGFSSDEVVALLASHSIAAQDEIEPEIQRSPFDSTPDQFDSQVFLEVMLRGTSFPGDGAHQGEVESPLAGEFRLQSDASFARDSRTACTWQSFALNQALMAQRFGTAMGKLNLLGQNKANLVDCTEIIPKAAPVKNTKAFFPASQKLANIEQACATQAFPNTLSTQAGATTSVARVPAQ</sequence>
<feature type="active site" description="Proton acceptor" evidence="10">
    <location>
        <position position="69"/>
    </location>
</feature>
<keyword evidence="3 11" id="KW-0349">Heme</keyword>
<feature type="binding site" evidence="11">
    <location>
        <position position="212"/>
    </location>
    <ligand>
        <name>Ca(2+)</name>
        <dbReference type="ChEBI" id="CHEBI:29108"/>
        <label>2</label>
    </ligand>
</feature>
<dbReference type="GO" id="GO:0046872">
    <property type="term" value="F:metal ion binding"/>
    <property type="evidence" value="ECO:0007669"/>
    <property type="project" value="UniProtKB-UniRule"/>
</dbReference>
<dbReference type="InterPro" id="IPR002016">
    <property type="entry name" value="Haem_peroxidase"/>
</dbReference>